<protein>
    <submittedName>
        <fullName evidence="8">RDD family protein</fullName>
    </submittedName>
</protein>
<feature type="transmembrane region" description="Helical" evidence="6">
    <location>
        <begin position="67"/>
        <end position="92"/>
    </location>
</feature>
<dbReference type="AlphaFoldDB" id="A0A545U7W3"/>
<comment type="caution">
    <text evidence="8">The sequence shown here is derived from an EMBL/GenBank/DDBJ whole genome shotgun (WGS) entry which is preliminary data.</text>
</comment>
<dbReference type="PANTHER" id="PTHR36115:SF4">
    <property type="entry name" value="MEMBRANE PROTEIN"/>
    <property type="match status" value="1"/>
</dbReference>
<evidence type="ECO:0000256" key="1">
    <source>
        <dbReference type="ARBA" id="ARBA00004651"/>
    </source>
</evidence>
<evidence type="ECO:0000256" key="6">
    <source>
        <dbReference type="SAM" id="Phobius"/>
    </source>
</evidence>
<keyword evidence="9" id="KW-1185">Reference proteome</keyword>
<dbReference type="OrthoDB" id="8612316at2"/>
<gene>
    <name evidence="8" type="ORF">FLL46_20535</name>
</gene>
<dbReference type="GO" id="GO:0005886">
    <property type="term" value="C:plasma membrane"/>
    <property type="evidence" value="ECO:0007669"/>
    <property type="project" value="UniProtKB-SubCell"/>
</dbReference>
<proteinExistence type="predicted"/>
<organism evidence="8 9">
    <name type="scientific">Aliikangiella coralliicola</name>
    <dbReference type="NCBI Taxonomy" id="2592383"/>
    <lineage>
        <taxon>Bacteria</taxon>
        <taxon>Pseudomonadati</taxon>
        <taxon>Pseudomonadota</taxon>
        <taxon>Gammaproteobacteria</taxon>
        <taxon>Oceanospirillales</taxon>
        <taxon>Pleioneaceae</taxon>
        <taxon>Aliikangiella</taxon>
    </lineage>
</organism>
<evidence type="ECO:0000313" key="8">
    <source>
        <dbReference type="EMBL" id="TQV85548.1"/>
    </source>
</evidence>
<sequence length="229" mass="25904">MPETIDYSTYTLSDLRDVLQHIDKDAYPERVAEIEALIAERSDVNAAIETSEYEDEFAKYSTFAPRFVASIIDGIITSVLSAMLMYVGTLLTPVIANEETLETVISYADAVQFTIYSVLLHGLFGQTLGKMVVRVKVVDAVTEKEINFQQAILRDCVPIFTLVFMLVSALFVTEDMFISEQSPQWFAYVLLGFGISYFIWHLLEIITMLFNKKRRALHDFIAGTVVVNI</sequence>
<dbReference type="Pfam" id="PF06271">
    <property type="entry name" value="RDD"/>
    <property type="match status" value="1"/>
</dbReference>
<keyword evidence="3 6" id="KW-0812">Transmembrane</keyword>
<evidence type="ECO:0000256" key="3">
    <source>
        <dbReference type="ARBA" id="ARBA00022692"/>
    </source>
</evidence>
<feature type="transmembrane region" description="Helical" evidence="6">
    <location>
        <begin position="185"/>
        <end position="210"/>
    </location>
</feature>
<dbReference type="InterPro" id="IPR010432">
    <property type="entry name" value="RDD"/>
</dbReference>
<evidence type="ECO:0000256" key="4">
    <source>
        <dbReference type="ARBA" id="ARBA00022989"/>
    </source>
</evidence>
<feature type="transmembrane region" description="Helical" evidence="6">
    <location>
        <begin position="152"/>
        <end position="173"/>
    </location>
</feature>
<evidence type="ECO:0000259" key="7">
    <source>
        <dbReference type="Pfam" id="PF06271"/>
    </source>
</evidence>
<evidence type="ECO:0000313" key="9">
    <source>
        <dbReference type="Proteomes" id="UP000315439"/>
    </source>
</evidence>
<evidence type="ECO:0000256" key="5">
    <source>
        <dbReference type="ARBA" id="ARBA00023136"/>
    </source>
</evidence>
<evidence type="ECO:0000256" key="2">
    <source>
        <dbReference type="ARBA" id="ARBA00022475"/>
    </source>
</evidence>
<reference evidence="8 9" key="1">
    <citation type="submission" date="2019-07" db="EMBL/GenBank/DDBJ databases">
        <title>Draft genome for Aliikangiella sp. M105.</title>
        <authorList>
            <person name="Wang G."/>
        </authorList>
    </citation>
    <scope>NUCLEOTIDE SEQUENCE [LARGE SCALE GENOMIC DNA]</scope>
    <source>
        <strain evidence="8 9">M105</strain>
    </source>
</reference>
<keyword evidence="5 6" id="KW-0472">Membrane</keyword>
<dbReference type="EMBL" id="VIKS01000012">
    <property type="protein sequence ID" value="TQV85548.1"/>
    <property type="molecule type" value="Genomic_DNA"/>
</dbReference>
<feature type="transmembrane region" description="Helical" evidence="6">
    <location>
        <begin position="104"/>
        <end position="124"/>
    </location>
</feature>
<dbReference type="PANTHER" id="PTHR36115">
    <property type="entry name" value="PROLINE-RICH ANTIGEN HOMOLOG-RELATED"/>
    <property type="match status" value="1"/>
</dbReference>
<keyword evidence="4 6" id="KW-1133">Transmembrane helix</keyword>
<feature type="domain" description="RDD" evidence="7">
    <location>
        <begin position="60"/>
        <end position="223"/>
    </location>
</feature>
<comment type="subcellular location">
    <subcellularLocation>
        <location evidence="1">Cell membrane</location>
        <topology evidence="1">Multi-pass membrane protein</topology>
    </subcellularLocation>
</comment>
<dbReference type="Proteomes" id="UP000315439">
    <property type="component" value="Unassembled WGS sequence"/>
</dbReference>
<keyword evidence="2" id="KW-1003">Cell membrane</keyword>
<dbReference type="InterPro" id="IPR051791">
    <property type="entry name" value="Pra-immunoreactive"/>
</dbReference>
<name>A0A545U7W3_9GAMM</name>
<accession>A0A545U7W3</accession>